<evidence type="ECO:0000313" key="3">
    <source>
        <dbReference type="Proteomes" id="UP000313359"/>
    </source>
</evidence>
<name>A0A5C2S5G4_9APHY</name>
<gene>
    <name evidence="2" type="ORF">L227DRAFT_169361</name>
</gene>
<protein>
    <submittedName>
        <fullName evidence="2">Uncharacterized protein</fullName>
    </submittedName>
</protein>
<proteinExistence type="predicted"/>
<dbReference type="AlphaFoldDB" id="A0A5C2S5G4"/>
<feature type="region of interest" description="Disordered" evidence="1">
    <location>
        <begin position="145"/>
        <end position="173"/>
    </location>
</feature>
<dbReference type="EMBL" id="ML122272">
    <property type="protein sequence ID" value="RPD58922.1"/>
    <property type="molecule type" value="Genomic_DNA"/>
</dbReference>
<evidence type="ECO:0000313" key="2">
    <source>
        <dbReference type="EMBL" id="RPD58922.1"/>
    </source>
</evidence>
<accession>A0A5C2S5G4</accession>
<organism evidence="2 3">
    <name type="scientific">Lentinus tigrinus ALCF2SS1-6</name>
    <dbReference type="NCBI Taxonomy" id="1328759"/>
    <lineage>
        <taxon>Eukaryota</taxon>
        <taxon>Fungi</taxon>
        <taxon>Dikarya</taxon>
        <taxon>Basidiomycota</taxon>
        <taxon>Agaricomycotina</taxon>
        <taxon>Agaricomycetes</taxon>
        <taxon>Polyporales</taxon>
        <taxon>Polyporaceae</taxon>
        <taxon>Lentinus</taxon>
    </lineage>
</organism>
<sequence length="173" mass="18238">MPTITPHVPQHGGAYPRNDYASRRLAHGGVHHAAYTQSVSQPLPGGPYWGTPATPSLHPHSYGARGQRPLLAATSSRTLPNASVQTSRQPYNDDLWHQFMNDALFSPAPSVGGAANLPAAGYDVNGYPYPTPGGYAHGGWDAQTTQNSAPQQYHHGWCSTQGGGSSSNSTHGA</sequence>
<evidence type="ECO:0000256" key="1">
    <source>
        <dbReference type="SAM" id="MobiDB-lite"/>
    </source>
</evidence>
<reference evidence="2" key="1">
    <citation type="journal article" date="2018" name="Genome Biol. Evol.">
        <title>Genomics and development of Lentinus tigrinus, a white-rot wood-decaying mushroom with dimorphic fruiting bodies.</title>
        <authorList>
            <person name="Wu B."/>
            <person name="Xu Z."/>
            <person name="Knudson A."/>
            <person name="Carlson A."/>
            <person name="Chen N."/>
            <person name="Kovaka S."/>
            <person name="LaButti K."/>
            <person name="Lipzen A."/>
            <person name="Pennachio C."/>
            <person name="Riley R."/>
            <person name="Schakwitz W."/>
            <person name="Umezawa K."/>
            <person name="Ohm R.A."/>
            <person name="Grigoriev I.V."/>
            <person name="Nagy L.G."/>
            <person name="Gibbons J."/>
            <person name="Hibbett D."/>
        </authorList>
    </citation>
    <scope>NUCLEOTIDE SEQUENCE [LARGE SCALE GENOMIC DNA]</scope>
    <source>
        <strain evidence="2">ALCF2SS1-6</strain>
    </source>
</reference>
<dbReference type="Proteomes" id="UP000313359">
    <property type="component" value="Unassembled WGS sequence"/>
</dbReference>
<keyword evidence="3" id="KW-1185">Reference proteome</keyword>